<evidence type="ECO:0000256" key="7">
    <source>
        <dbReference type="ARBA" id="ARBA00022853"/>
    </source>
</evidence>
<evidence type="ECO:0000256" key="14">
    <source>
        <dbReference type="RuleBase" id="RU361213"/>
    </source>
</evidence>
<feature type="binding site" evidence="12">
    <location>
        <position position="411"/>
    </location>
    <ligand>
        <name>Zn(2+)</name>
        <dbReference type="ChEBI" id="CHEBI:29105"/>
        <label>2</label>
    </ligand>
</feature>
<feature type="region of interest" description="Disordered" evidence="15">
    <location>
        <begin position="329"/>
        <end position="356"/>
    </location>
</feature>
<feature type="binding site" evidence="12">
    <location>
        <position position="368"/>
    </location>
    <ligand>
        <name>Zn(2+)</name>
        <dbReference type="ChEBI" id="CHEBI:29105"/>
        <label>1</label>
    </ligand>
</feature>
<evidence type="ECO:0000313" key="18">
    <source>
        <dbReference type="Proteomes" id="UP000015104"/>
    </source>
</evidence>
<evidence type="ECO:0000256" key="6">
    <source>
        <dbReference type="ARBA" id="ARBA00022833"/>
    </source>
</evidence>
<feature type="binding site" evidence="12">
    <location>
        <position position="370"/>
    </location>
    <ligand>
        <name>Zn(2+)</name>
        <dbReference type="ChEBI" id="CHEBI:29105"/>
        <label>1</label>
    </ligand>
</feature>
<dbReference type="CDD" id="cd15585">
    <property type="entry name" value="PHD_ING3"/>
    <property type="match status" value="1"/>
</dbReference>
<dbReference type="PROSITE" id="PS01359">
    <property type="entry name" value="ZF_PHD_1"/>
    <property type="match status" value="1"/>
</dbReference>
<evidence type="ECO:0000256" key="1">
    <source>
        <dbReference type="ARBA" id="ARBA00004123"/>
    </source>
</evidence>
<dbReference type="InterPro" id="IPR028651">
    <property type="entry name" value="ING_fam"/>
</dbReference>
<comment type="function">
    <text evidence="14">Component of an histone acetyltransferase complex.</text>
</comment>
<dbReference type="EnsemblMetazoa" id="tetur12g01550.1">
    <property type="protein sequence ID" value="tetur12g01550.1"/>
    <property type="gene ID" value="tetur12g01550"/>
</dbReference>
<dbReference type="PROSITE" id="PS50016">
    <property type="entry name" value="ZF_PHD_2"/>
    <property type="match status" value="1"/>
</dbReference>
<keyword evidence="3" id="KW-0341">Growth regulation</keyword>
<feature type="compositionally biased region" description="Polar residues" evidence="15">
    <location>
        <begin position="147"/>
        <end position="168"/>
    </location>
</feature>
<dbReference type="InterPro" id="IPR019787">
    <property type="entry name" value="Znf_PHD-finger"/>
</dbReference>
<dbReference type="Proteomes" id="UP000015104">
    <property type="component" value="Unassembled WGS sequence"/>
</dbReference>
<proteinExistence type="inferred from homology"/>
<name>T1KIJ1_TETUR</name>
<keyword evidence="9" id="KW-0804">Transcription</keyword>
<dbReference type="InterPro" id="IPR001965">
    <property type="entry name" value="Znf_PHD"/>
</dbReference>
<dbReference type="InterPro" id="IPR042020">
    <property type="entry name" value="ING3_PHD"/>
</dbReference>
<feature type="site" description="Histone H3K4me3 binding" evidence="11">
    <location>
        <position position="367"/>
    </location>
</feature>
<feature type="binding site" evidence="12">
    <location>
        <position position="408"/>
    </location>
    <ligand>
        <name>Zn(2+)</name>
        <dbReference type="ChEBI" id="CHEBI:29105"/>
        <label>2</label>
    </ligand>
</feature>
<feature type="site" description="Histone H3K4me3 binding" evidence="11">
    <location>
        <position position="382"/>
    </location>
</feature>
<evidence type="ECO:0000256" key="3">
    <source>
        <dbReference type="ARBA" id="ARBA00022604"/>
    </source>
</evidence>
<dbReference type="CDD" id="cd16858">
    <property type="entry name" value="ING_ING3_Yng2p"/>
    <property type="match status" value="1"/>
</dbReference>
<feature type="domain" description="PHD-type" evidence="16">
    <location>
        <begin position="365"/>
        <end position="414"/>
    </location>
</feature>
<evidence type="ECO:0000256" key="10">
    <source>
        <dbReference type="ARBA" id="ARBA00023242"/>
    </source>
</evidence>
<reference evidence="18" key="1">
    <citation type="submission" date="2011-08" db="EMBL/GenBank/DDBJ databases">
        <authorList>
            <person name="Rombauts S."/>
        </authorList>
    </citation>
    <scope>NUCLEOTIDE SEQUENCE</scope>
    <source>
        <strain evidence="18">London</strain>
    </source>
</reference>
<evidence type="ECO:0000256" key="12">
    <source>
        <dbReference type="PIRSR" id="PIRSR628651-51"/>
    </source>
</evidence>
<evidence type="ECO:0000313" key="17">
    <source>
        <dbReference type="EnsemblMetazoa" id="tetur12g01550.1"/>
    </source>
</evidence>
<dbReference type="AlphaFoldDB" id="T1KIJ1"/>
<organism evidence="17 18">
    <name type="scientific">Tetranychus urticae</name>
    <name type="common">Two-spotted spider mite</name>
    <dbReference type="NCBI Taxonomy" id="32264"/>
    <lineage>
        <taxon>Eukaryota</taxon>
        <taxon>Metazoa</taxon>
        <taxon>Ecdysozoa</taxon>
        <taxon>Arthropoda</taxon>
        <taxon>Chelicerata</taxon>
        <taxon>Arachnida</taxon>
        <taxon>Acari</taxon>
        <taxon>Acariformes</taxon>
        <taxon>Trombidiformes</taxon>
        <taxon>Prostigmata</taxon>
        <taxon>Eleutherengona</taxon>
        <taxon>Raphignathae</taxon>
        <taxon>Tetranychoidea</taxon>
        <taxon>Tetranychidae</taxon>
        <taxon>Tetranychus</taxon>
    </lineage>
</organism>
<feature type="site" description="Histone H3K4me3 binding" evidence="11">
    <location>
        <position position="390"/>
    </location>
</feature>
<dbReference type="FunFam" id="3.30.40.10:FF:000021">
    <property type="entry name" value="Inhibitor of growth 2b"/>
    <property type="match status" value="1"/>
</dbReference>
<reference evidence="17" key="2">
    <citation type="submission" date="2015-06" db="UniProtKB">
        <authorList>
            <consortium name="EnsemblMetazoa"/>
        </authorList>
    </citation>
    <scope>IDENTIFICATION</scope>
</reference>
<keyword evidence="6 12" id="KW-0862">Zinc</keyword>
<protein>
    <recommendedName>
        <fullName evidence="14">Inhibitor of growth protein</fullName>
    </recommendedName>
</protein>
<feature type="binding site" evidence="12">
    <location>
        <position position="381"/>
    </location>
    <ligand>
        <name>Zn(2+)</name>
        <dbReference type="ChEBI" id="CHEBI:29105"/>
        <label>2</label>
    </ligand>
</feature>
<feature type="binding site" evidence="12">
    <location>
        <position position="392"/>
    </location>
    <ligand>
        <name>Zn(2+)</name>
        <dbReference type="ChEBI" id="CHEBI:29105"/>
        <label>1</label>
    </ligand>
</feature>
<dbReference type="InterPro" id="IPR011011">
    <property type="entry name" value="Znf_FYVE_PHD"/>
</dbReference>
<dbReference type="eggNOG" id="KOG1973">
    <property type="taxonomic scope" value="Eukaryota"/>
</dbReference>
<comment type="similarity">
    <text evidence="2 14">Belongs to the ING family.</text>
</comment>
<evidence type="ECO:0000256" key="15">
    <source>
        <dbReference type="SAM" id="MobiDB-lite"/>
    </source>
</evidence>
<sequence length="424" mass="46664">MLFLEDYLEMIEHLPHELKDRFTEMREMDMNVHNERDAIEEKVKVFFSNAKKMKTDQRDSEFNKLIQEYEKTIEEGEEKMELANQMCDLVEKYLKGLDSEIQKFKLELEADNSGITAILERRSLELDNPPNSNLNNVREKRKHSHNDSVQGVPSSARSGDTSCSGSNHGVPSNLNNWANQATFTNSLSNLVNNSNVNSNGNPLLANSLTSPHSPSFYNLAAGSTAIAAAASQAIAATQQMQQGRRTASLKASYEAINAVGLQNISCDFNSLREGTLPSFNSQGTGAFSNAAAVASAAVSGVAANVPPNLMSAGVGTGGEGSTGMFKVAKRSRTSSQYQDTDESSETMPVDENGTPVDWSCDPNEPRYCLCNQISYGSMVACDNEECQFEWFHYGCVGITQPPKGKWYCPPCTNQMKRKNRKEKV</sequence>
<dbReference type="InterPro" id="IPR024610">
    <property type="entry name" value="ING_N_histone-binding"/>
</dbReference>
<accession>T1KIJ1</accession>
<dbReference type="InterPro" id="IPR019786">
    <property type="entry name" value="Zinc_finger_PHD-type_CS"/>
</dbReference>
<evidence type="ECO:0000256" key="4">
    <source>
        <dbReference type="ARBA" id="ARBA00022723"/>
    </source>
</evidence>
<dbReference type="InterPro" id="IPR013083">
    <property type="entry name" value="Znf_RING/FYVE/PHD"/>
</dbReference>
<keyword evidence="18" id="KW-1185">Reference proteome</keyword>
<dbReference type="Gene3D" id="6.10.140.1740">
    <property type="match status" value="1"/>
</dbReference>
<dbReference type="GO" id="GO:0006325">
    <property type="term" value="P:chromatin organization"/>
    <property type="evidence" value="ECO:0007669"/>
    <property type="project" value="UniProtKB-KW"/>
</dbReference>
<comment type="subcellular location">
    <subcellularLocation>
        <location evidence="1 14">Nucleus</location>
    </subcellularLocation>
</comment>
<dbReference type="Gene3D" id="3.30.40.10">
    <property type="entry name" value="Zinc/RING finger domain, C3HC4 (zinc finger)"/>
    <property type="match status" value="1"/>
</dbReference>
<dbReference type="SMART" id="SM01408">
    <property type="entry name" value="ING"/>
    <property type="match status" value="1"/>
</dbReference>
<keyword evidence="10 14" id="KW-0539">Nucleus</keyword>
<dbReference type="GO" id="GO:0035267">
    <property type="term" value="C:NuA4 histone acetyltransferase complex"/>
    <property type="evidence" value="ECO:0007669"/>
    <property type="project" value="TreeGrafter"/>
</dbReference>
<evidence type="ECO:0000256" key="11">
    <source>
        <dbReference type="PIRSR" id="PIRSR628651-50"/>
    </source>
</evidence>
<keyword evidence="7 14" id="KW-0156">Chromatin regulator</keyword>
<evidence type="ECO:0000256" key="8">
    <source>
        <dbReference type="ARBA" id="ARBA00023015"/>
    </source>
</evidence>
<dbReference type="HOGENOM" id="CLU_031900_0_0_1"/>
<keyword evidence="8" id="KW-0805">Transcription regulation</keyword>
<feature type="binding site" evidence="12">
    <location>
        <position position="386"/>
    </location>
    <ligand>
        <name>Zn(2+)</name>
        <dbReference type="ChEBI" id="CHEBI:29105"/>
        <label>2</label>
    </ligand>
</feature>
<feature type="region of interest" description="Disordered" evidence="15">
    <location>
        <begin position="126"/>
        <end position="168"/>
    </location>
</feature>
<keyword evidence="4 12" id="KW-0479">Metal-binding</keyword>
<comment type="subunit">
    <text evidence="14">Component of an histone acetyltransferase complex. Interacts with H3K4me3 and to a lesser extent with H3K4me2.</text>
</comment>
<dbReference type="Pfam" id="PF12998">
    <property type="entry name" value="ING"/>
    <property type="match status" value="1"/>
</dbReference>
<dbReference type="PANTHER" id="PTHR10333">
    <property type="entry name" value="INHIBITOR OF GROWTH PROTEIN"/>
    <property type="match status" value="1"/>
</dbReference>
<evidence type="ECO:0000256" key="5">
    <source>
        <dbReference type="ARBA" id="ARBA00022771"/>
    </source>
</evidence>
<evidence type="ECO:0000259" key="16">
    <source>
        <dbReference type="PROSITE" id="PS50016"/>
    </source>
</evidence>
<keyword evidence="5 13" id="KW-0863">Zinc-finger</keyword>
<evidence type="ECO:0000256" key="2">
    <source>
        <dbReference type="ARBA" id="ARBA00010210"/>
    </source>
</evidence>
<dbReference type="GO" id="GO:0008270">
    <property type="term" value="F:zinc ion binding"/>
    <property type="evidence" value="ECO:0007669"/>
    <property type="project" value="UniProtKB-KW"/>
</dbReference>
<dbReference type="GO" id="GO:0005634">
    <property type="term" value="C:nucleus"/>
    <property type="evidence" value="ECO:0007669"/>
    <property type="project" value="UniProtKB-SubCell"/>
</dbReference>
<dbReference type="SMART" id="SM00249">
    <property type="entry name" value="PHD"/>
    <property type="match status" value="1"/>
</dbReference>
<feature type="site" description="Histone H3K4me3 binding" evidence="11">
    <location>
        <position position="378"/>
    </location>
</feature>
<dbReference type="SUPFAM" id="SSF57903">
    <property type="entry name" value="FYVE/PHD zinc finger"/>
    <property type="match status" value="1"/>
</dbReference>
<dbReference type="PANTHER" id="PTHR10333:SF103">
    <property type="entry name" value="INHIBITOR OF GROWTH PROTEIN 3"/>
    <property type="match status" value="1"/>
</dbReference>
<evidence type="ECO:0000256" key="13">
    <source>
        <dbReference type="PROSITE-ProRule" id="PRU00146"/>
    </source>
</evidence>
<dbReference type="STRING" id="32264.T1KIJ1"/>
<dbReference type="EMBL" id="CAEY01000114">
    <property type="status" value="NOT_ANNOTATED_CDS"/>
    <property type="molecule type" value="Genomic_DNA"/>
</dbReference>
<comment type="domain">
    <text evidence="14">The PHD-type zinc finger mediates the binding to H3K4me3.</text>
</comment>
<evidence type="ECO:0000256" key="9">
    <source>
        <dbReference type="ARBA" id="ARBA00023163"/>
    </source>
</evidence>
<feature type="binding site" evidence="12">
    <location>
        <position position="395"/>
    </location>
    <ligand>
        <name>Zn(2+)</name>
        <dbReference type="ChEBI" id="CHEBI:29105"/>
        <label>1</label>
    </ligand>
</feature>